<dbReference type="GO" id="GO:0019843">
    <property type="term" value="F:rRNA binding"/>
    <property type="evidence" value="ECO:0007669"/>
    <property type="project" value="UniProtKB-KW"/>
</dbReference>
<dbReference type="HAMAP" id="MF_00547">
    <property type="entry name" value="Ribosomal_eL37"/>
    <property type="match status" value="1"/>
</dbReference>
<keyword evidence="14" id="KW-0687">Ribonucleoprotein</keyword>
<evidence type="ECO:0000256" key="4">
    <source>
        <dbReference type="ARBA" id="ARBA00022692"/>
    </source>
</evidence>
<keyword evidence="7" id="KW-0699">rRNA-binding</keyword>
<gene>
    <name evidence="18" type="ORF">P8C59_001161</name>
</gene>
<dbReference type="PANTHER" id="PTHR31145">
    <property type="entry name" value="INTEGRAL MEMBRANE PROTEIN (AFU_ORTHOLOGUE AFUA_7G01610)"/>
    <property type="match status" value="1"/>
</dbReference>
<dbReference type="GO" id="GO:0055085">
    <property type="term" value="P:transmembrane transport"/>
    <property type="evidence" value="ECO:0007669"/>
    <property type="project" value="TreeGrafter"/>
</dbReference>
<reference evidence="18" key="1">
    <citation type="journal article" date="2023" name="Mol. Plant Microbe Interact.">
        <title>Elucidating the Obligate Nature and Biological Capacity of an Invasive Fungal Corn Pathogen.</title>
        <authorList>
            <person name="MacCready J.S."/>
            <person name="Roggenkamp E.M."/>
            <person name="Gdanetz K."/>
            <person name="Chilvers M.I."/>
        </authorList>
    </citation>
    <scope>NUCLEOTIDE SEQUENCE</scope>
    <source>
        <strain evidence="18">PM02</strain>
    </source>
</reference>
<evidence type="ECO:0000256" key="11">
    <source>
        <dbReference type="ARBA" id="ARBA00022980"/>
    </source>
</evidence>
<dbReference type="InterPro" id="IPR018267">
    <property type="entry name" value="Ribosomal_eL37_CS"/>
</dbReference>
<feature type="transmembrane region" description="Helical" evidence="16">
    <location>
        <begin position="644"/>
        <end position="677"/>
    </location>
</feature>
<evidence type="ECO:0000313" key="18">
    <source>
        <dbReference type="EMBL" id="KAK2067417.1"/>
    </source>
</evidence>
<evidence type="ECO:0000256" key="1">
    <source>
        <dbReference type="ARBA" id="ARBA00004141"/>
    </source>
</evidence>
<keyword evidence="6" id="KW-0732">Signal</keyword>
<keyword evidence="9" id="KW-0862">Zinc</keyword>
<dbReference type="GO" id="GO:0006412">
    <property type="term" value="P:translation"/>
    <property type="evidence" value="ECO:0007669"/>
    <property type="project" value="InterPro"/>
</dbReference>
<feature type="transmembrane region" description="Helical" evidence="16">
    <location>
        <begin position="187"/>
        <end position="212"/>
    </location>
</feature>
<evidence type="ECO:0000259" key="17">
    <source>
        <dbReference type="SMART" id="SM01320"/>
    </source>
</evidence>
<dbReference type="Proteomes" id="UP001217918">
    <property type="component" value="Unassembled WGS sequence"/>
</dbReference>
<dbReference type="Pfam" id="PF01907">
    <property type="entry name" value="Ribosomal_L37e"/>
    <property type="match status" value="1"/>
</dbReference>
<dbReference type="Pfam" id="PF06011">
    <property type="entry name" value="TRP"/>
    <property type="match status" value="1"/>
</dbReference>
<dbReference type="InterPro" id="IPR032800">
    <property type="entry name" value="TRP_N"/>
</dbReference>
<dbReference type="InterPro" id="IPR011332">
    <property type="entry name" value="Ribosomal_zn-bd"/>
</dbReference>
<dbReference type="GO" id="GO:0030684">
    <property type="term" value="C:preribosome"/>
    <property type="evidence" value="ECO:0007669"/>
    <property type="project" value="UniProtKB-ARBA"/>
</dbReference>
<feature type="transmembrane region" description="Helical" evidence="16">
    <location>
        <begin position="617"/>
        <end position="638"/>
    </location>
</feature>
<comment type="subcellular location">
    <subcellularLocation>
        <location evidence="1">Membrane</location>
        <topology evidence="1">Multi-pass membrane protein</topology>
    </subcellularLocation>
</comment>
<keyword evidence="4 16" id="KW-0812">Transmembrane</keyword>
<evidence type="ECO:0000256" key="6">
    <source>
        <dbReference type="ARBA" id="ARBA00022729"/>
    </source>
</evidence>
<comment type="similarity">
    <text evidence="2">Belongs to the eukaryotic ribosomal protein eL37 family.</text>
</comment>
<organism evidence="18 19">
    <name type="scientific">Phyllachora maydis</name>
    <dbReference type="NCBI Taxonomy" id="1825666"/>
    <lineage>
        <taxon>Eukaryota</taxon>
        <taxon>Fungi</taxon>
        <taxon>Dikarya</taxon>
        <taxon>Ascomycota</taxon>
        <taxon>Pezizomycotina</taxon>
        <taxon>Sordariomycetes</taxon>
        <taxon>Sordariomycetidae</taxon>
        <taxon>Phyllachorales</taxon>
        <taxon>Phyllachoraceae</taxon>
        <taxon>Phyllachora</taxon>
    </lineage>
</organism>
<feature type="region of interest" description="Disordered" evidence="15">
    <location>
        <begin position="708"/>
        <end position="746"/>
    </location>
</feature>
<feature type="transmembrane region" description="Helical" evidence="16">
    <location>
        <begin position="224"/>
        <end position="246"/>
    </location>
</feature>
<name>A0AAD9HZ57_9PEZI</name>
<feature type="transmembrane region" description="Helical" evidence="16">
    <location>
        <begin position="446"/>
        <end position="466"/>
    </location>
</feature>
<evidence type="ECO:0000256" key="16">
    <source>
        <dbReference type="SAM" id="Phobius"/>
    </source>
</evidence>
<keyword evidence="8" id="KW-0863">Zinc-finger</keyword>
<sequence length="896" mass="98461">MHAAAGPRLGEAHPPTRADDLFTYGTDVNGITRALNVNRYPALYTGDFGDCLGGESLFNITKFDAGYYADNLTIVFHLDGTSNIRNESLMMHISVEAYGEERYGMTFDPCRANIYSLCPLNASVPITGWALFPVGPQQIGGIPPIAFSIPDFEGFAKLRIFANSSRTEIGCFQAVMNNGNSFSQPGVVAPVLAAFTAVAIIASFLTATYGVSVRHMRMHYAHSLPVLVVFEVFQTIFFSGALQLNWPNVLVAWWSNFAWSAGMIYSSSIINSVNKASWVTGNASQVGGAGSIVINNGGGLTTQIYGRSLVAGGAGGLASRSTYNASNPYDYTWAGDPIAPGMPLPGTWNGFSGALSIVGIPSADAFLVGLIWLLVALALVALIMTVFKYLLETLVHWKKIKPDRLGFFRDEWLRFLALTLQRTLLMAFFMVMTLTLFQFATGGSPTTLAVAAVVFVLMFGGFAFALTRAMRTRTRLGRFHVSTDEIIFHHAKIFKLIPVIAVTRASVLSERELQVRSIAGVPILRIQHLNEKSDVTPVHQDRGYLERHGWLSSRYRRTKWWFFSYYLCYQFVRACFVGAAANQPLAQVCGLLIYDILAFIVILALNPYEGSRNTAIAVWMLGLSKILTTGLSIAFLPGSNMDRIIATAIGIIIIVIQGLLVIGLLILIVLSVVSSWLSMSRNQEMFQPDWLDSVRIRYFERVQERAPDQWVPPKKSDKARGKEKQGEEEAKPAEPPQPYFSVKSVRRAPKIEDEDDDVVTDLEATAEGASSAAVAPKAAAARNATRQSRANSVVSGYSHSAIVTMTKGTSSFGKRHTKTHGLCRRCGRRSMHNQTKICAACGYPSAKIRKYNWSEKAKRRKVTGTGRMRYLSTVSRRFKNGFQTGTPKGARGPLAR</sequence>
<evidence type="ECO:0000313" key="19">
    <source>
        <dbReference type="Proteomes" id="UP001217918"/>
    </source>
</evidence>
<dbReference type="GO" id="GO:0008270">
    <property type="term" value="F:zinc ion binding"/>
    <property type="evidence" value="ECO:0007669"/>
    <property type="project" value="UniProtKB-KW"/>
</dbReference>
<evidence type="ECO:0000256" key="2">
    <source>
        <dbReference type="ARBA" id="ARBA00009805"/>
    </source>
</evidence>
<accession>A0AAD9HZ57</accession>
<dbReference type="InterPro" id="IPR010308">
    <property type="entry name" value="TRP_C"/>
</dbReference>
<feature type="transmembrane region" description="Helical" evidence="16">
    <location>
        <begin position="585"/>
        <end position="605"/>
    </location>
</feature>
<protein>
    <recommendedName>
        <fullName evidence="17">ML-like domain-containing protein</fullName>
    </recommendedName>
</protein>
<keyword evidence="19" id="KW-1185">Reference proteome</keyword>
<feature type="domain" description="ML-like" evidence="17">
    <location>
        <begin position="41"/>
        <end position="183"/>
    </location>
</feature>
<evidence type="ECO:0000256" key="12">
    <source>
        <dbReference type="ARBA" id="ARBA00022989"/>
    </source>
</evidence>
<dbReference type="Pfam" id="PF14558">
    <property type="entry name" value="TRP_N"/>
    <property type="match status" value="1"/>
</dbReference>
<keyword evidence="5" id="KW-0479">Metal-binding</keyword>
<dbReference type="GO" id="GO:0016020">
    <property type="term" value="C:membrane"/>
    <property type="evidence" value="ECO:0007669"/>
    <property type="project" value="UniProtKB-SubCell"/>
</dbReference>
<evidence type="ECO:0000256" key="14">
    <source>
        <dbReference type="ARBA" id="ARBA00023274"/>
    </source>
</evidence>
<keyword evidence="12 16" id="KW-1133">Transmembrane helix</keyword>
<evidence type="ECO:0000256" key="3">
    <source>
        <dbReference type="ARBA" id="ARBA00010642"/>
    </source>
</evidence>
<dbReference type="PROSITE" id="PS01077">
    <property type="entry name" value="RIBOSOMAL_L37E"/>
    <property type="match status" value="1"/>
</dbReference>
<dbReference type="SMART" id="SM01320">
    <property type="entry name" value="TRP_N"/>
    <property type="match status" value="1"/>
</dbReference>
<dbReference type="InterPro" id="IPR011331">
    <property type="entry name" value="Ribosomal_eL37/eL43"/>
</dbReference>
<evidence type="ECO:0000256" key="8">
    <source>
        <dbReference type="ARBA" id="ARBA00022771"/>
    </source>
</evidence>
<dbReference type="EMBL" id="JAQQPM010000001">
    <property type="protein sequence ID" value="KAK2067417.1"/>
    <property type="molecule type" value="Genomic_DNA"/>
</dbReference>
<comment type="similarity">
    <text evidence="3">Belongs to the transient receptor potential (TRP) ion channel family.</text>
</comment>
<evidence type="ECO:0000256" key="7">
    <source>
        <dbReference type="ARBA" id="ARBA00022730"/>
    </source>
</evidence>
<keyword evidence="11" id="KW-0689">Ribosomal protein</keyword>
<dbReference type="AlphaFoldDB" id="A0AAD9HZ57"/>
<evidence type="ECO:0000256" key="9">
    <source>
        <dbReference type="ARBA" id="ARBA00022833"/>
    </source>
</evidence>
<dbReference type="PANTHER" id="PTHR31145:SF7">
    <property type="entry name" value="TRP-LIKE ION CHANNEL"/>
    <property type="match status" value="1"/>
</dbReference>
<feature type="transmembrane region" description="Helical" evidence="16">
    <location>
        <begin position="560"/>
        <end position="579"/>
    </location>
</feature>
<dbReference type="FunFam" id="2.20.25.30:FF:000001">
    <property type="entry name" value="Ribosomal protein L37"/>
    <property type="match status" value="1"/>
</dbReference>
<evidence type="ECO:0000256" key="10">
    <source>
        <dbReference type="ARBA" id="ARBA00022884"/>
    </source>
</evidence>
<feature type="transmembrane region" description="Helical" evidence="16">
    <location>
        <begin position="365"/>
        <end position="391"/>
    </location>
</feature>
<keyword evidence="13 16" id="KW-0472">Membrane</keyword>
<dbReference type="GO" id="GO:0009272">
    <property type="term" value="P:fungal-type cell wall biogenesis"/>
    <property type="evidence" value="ECO:0007669"/>
    <property type="project" value="TreeGrafter"/>
</dbReference>
<feature type="compositionally biased region" description="Basic and acidic residues" evidence="15">
    <location>
        <begin position="714"/>
        <end position="732"/>
    </location>
</feature>
<dbReference type="InterPro" id="IPR040241">
    <property type="entry name" value="TRP_Flc/Pkd2-like"/>
</dbReference>
<evidence type="ECO:0000256" key="13">
    <source>
        <dbReference type="ARBA" id="ARBA00023136"/>
    </source>
</evidence>
<comment type="caution">
    <text evidence="18">The sequence shown here is derived from an EMBL/GenBank/DDBJ whole genome shotgun (WGS) entry which is preliminary data.</text>
</comment>
<dbReference type="SUPFAM" id="SSF57829">
    <property type="entry name" value="Zn-binding ribosomal proteins"/>
    <property type="match status" value="1"/>
</dbReference>
<dbReference type="Gene3D" id="2.20.25.30">
    <property type="match status" value="1"/>
</dbReference>
<proteinExistence type="inferred from homology"/>
<dbReference type="GO" id="GO:0022625">
    <property type="term" value="C:cytosolic large ribosomal subunit"/>
    <property type="evidence" value="ECO:0007669"/>
    <property type="project" value="UniProtKB-ARBA"/>
</dbReference>
<dbReference type="InterPro" id="IPR001569">
    <property type="entry name" value="Ribosomal_eL37"/>
</dbReference>
<keyword evidence="10" id="KW-0694">RNA-binding</keyword>
<evidence type="ECO:0000256" key="15">
    <source>
        <dbReference type="SAM" id="MobiDB-lite"/>
    </source>
</evidence>
<evidence type="ECO:0000256" key="5">
    <source>
        <dbReference type="ARBA" id="ARBA00022723"/>
    </source>
</evidence>
<dbReference type="GO" id="GO:0003735">
    <property type="term" value="F:structural constituent of ribosome"/>
    <property type="evidence" value="ECO:0007669"/>
    <property type="project" value="InterPro"/>
</dbReference>
<feature type="transmembrane region" description="Helical" evidence="16">
    <location>
        <begin position="412"/>
        <end position="440"/>
    </location>
</feature>